<dbReference type="OrthoDB" id="10250282at2759"/>
<reference evidence="2 3" key="1">
    <citation type="submission" date="2016-07" db="EMBL/GenBank/DDBJ databases">
        <title>Pervasive Adenine N6-methylation of Active Genes in Fungi.</title>
        <authorList>
            <consortium name="DOE Joint Genome Institute"/>
            <person name="Mondo S.J."/>
            <person name="Dannebaum R.O."/>
            <person name="Kuo R.C."/>
            <person name="Labutti K."/>
            <person name="Haridas S."/>
            <person name="Kuo A."/>
            <person name="Salamov A."/>
            <person name="Ahrendt S.R."/>
            <person name="Lipzen A."/>
            <person name="Sullivan W."/>
            <person name="Andreopoulos W.B."/>
            <person name="Clum A."/>
            <person name="Lindquist E."/>
            <person name="Daum C."/>
            <person name="Ramamoorthy G.K."/>
            <person name="Gryganskyi A."/>
            <person name="Culley D."/>
            <person name="Magnuson J.K."/>
            <person name="James T.Y."/>
            <person name="O'Malley M.A."/>
            <person name="Stajich J.E."/>
            <person name="Spatafora J.W."/>
            <person name="Visel A."/>
            <person name="Grigoriev I.V."/>
        </authorList>
    </citation>
    <scope>NUCLEOTIDE SEQUENCE [LARGE SCALE GENOMIC DNA]</scope>
    <source>
        <strain evidence="2 3">JEL800</strain>
    </source>
</reference>
<dbReference type="EMBL" id="MCGO01000023">
    <property type="protein sequence ID" value="ORY44129.1"/>
    <property type="molecule type" value="Genomic_DNA"/>
</dbReference>
<dbReference type="STRING" id="329046.A0A1Y2CAR5"/>
<accession>A0A1Y2CAR5</accession>
<comment type="caution">
    <text evidence="2">The sequence shown here is derived from an EMBL/GenBank/DDBJ whole genome shotgun (WGS) entry which is preliminary data.</text>
</comment>
<dbReference type="SUPFAM" id="SSF56317">
    <property type="entry name" value="Carbon-nitrogen hydrolase"/>
    <property type="match status" value="1"/>
</dbReference>
<evidence type="ECO:0000259" key="1">
    <source>
        <dbReference type="PROSITE" id="PS50263"/>
    </source>
</evidence>
<feature type="non-terminal residue" evidence="2">
    <location>
        <position position="244"/>
    </location>
</feature>
<keyword evidence="3" id="KW-1185">Reference proteome</keyword>
<dbReference type="PANTHER" id="PTHR23088:SF27">
    <property type="entry name" value="DEAMINATED GLUTATHIONE AMIDASE"/>
    <property type="match status" value="1"/>
</dbReference>
<dbReference type="Pfam" id="PF00795">
    <property type="entry name" value="CN_hydrolase"/>
    <property type="match status" value="1"/>
</dbReference>
<dbReference type="Proteomes" id="UP000193642">
    <property type="component" value="Unassembled WGS sequence"/>
</dbReference>
<dbReference type="PANTHER" id="PTHR23088">
    <property type="entry name" value="NITRILASE-RELATED"/>
    <property type="match status" value="1"/>
</dbReference>
<feature type="domain" description="CN hydrolase" evidence="1">
    <location>
        <begin position="1"/>
        <end position="244"/>
    </location>
</feature>
<protein>
    <submittedName>
        <fullName evidence="2">Carbon-nitrogen hydrolase</fullName>
    </submittedName>
</protein>
<gene>
    <name evidence="2" type="ORF">BCR33DRAFT_717214</name>
</gene>
<dbReference type="InterPro" id="IPR036526">
    <property type="entry name" value="C-N_Hydrolase_sf"/>
</dbReference>
<proteinExistence type="predicted"/>
<dbReference type="GO" id="GO:0016787">
    <property type="term" value="F:hydrolase activity"/>
    <property type="evidence" value="ECO:0007669"/>
    <property type="project" value="UniProtKB-KW"/>
</dbReference>
<organism evidence="2 3">
    <name type="scientific">Rhizoclosmatium globosum</name>
    <dbReference type="NCBI Taxonomy" id="329046"/>
    <lineage>
        <taxon>Eukaryota</taxon>
        <taxon>Fungi</taxon>
        <taxon>Fungi incertae sedis</taxon>
        <taxon>Chytridiomycota</taxon>
        <taxon>Chytridiomycota incertae sedis</taxon>
        <taxon>Chytridiomycetes</taxon>
        <taxon>Chytridiales</taxon>
        <taxon>Chytriomycetaceae</taxon>
        <taxon>Rhizoclosmatium</taxon>
    </lineage>
</organism>
<dbReference type="InterPro" id="IPR003010">
    <property type="entry name" value="C-N_Hydrolase"/>
</dbReference>
<evidence type="ECO:0000313" key="3">
    <source>
        <dbReference type="Proteomes" id="UP000193642"/>
    </source>
</evidence>
<dbReference type="Gene3D" id="3.60.110.10">
    <property type="entry name" value="Carbon-nitrogen hydrolase"/>
    <property type="match status" value="1"/>
</dbReference>
<evidence type="ECO:0000313" key="2">
    <source>
        <dbReference type="EMBL" id="ORY44129.1"/>
    </source>
</evidence>
<keyword evidence="2" id="KW-0378">Hydrolase</keyword>
<dbReference type="AlphaFoldDB" id="A0A1Y2CAR5"/>
<name>A0A1Y2CAR5_9FUNG</name>
<dbReference type="PROSITE" id="PS50263">
    <property type="entry name" value="CN_HYDROLASE"/>
    <property type="match status" value="1"/>
</dbReference>
<sequence>MIAAALQLTTTPESVHANLNTLRSLINDATTKHNANLVVLPEYNRSLAETVKHPSTTTSTTTTADTPLQDALSDIAKEFKVFLVAGSIPTIQEPDATKFQNTLFVFNPDGERIATYHKIHLFKFEGPPAFDEGETVVAGATDQSLTVALTDEWKARLSICYDVRFPELYRQQGDQNSNNRPYNIIVCPAAFTVETGKAHWEVLLRARAIENQAYVIASAQVGVHPVTGRTTYGHSLIIDPWGTV</sequence>